<reference evidence="8 9" key="1">
    <citation type="journal article" date="2018" name="Sci. Rep.">
        <title>Genomic signatures of local adaptation to the degree of environmental predictability in rotifers.</title>
        <authorList>
            <person name="Franch-Gras L."/>
            <person name="Hahn C."/>
            <person name="Garcia-Roger E.M."/>
            <person name="Carmona M.J."/>
            <person name="Serra M."/>
            <person name="Gomez A."/>
        </authorList>
    </citation>
    <scope>NUCLEOTIDE SEQUENCE [LARGE SCALE GENOMIC DNA]</scope>
    <source>
        <strain evidence="8">HYR1</strain>
    </source>
</reference>
<keyword evidence="4 6" id="KW-0472">Membrane</keyword>
<evidence type="ECO:0000259" key="7">
    <source>
        <dbReference type="PROSITE" id="PS50262"/>
    </source>
</evidence>
<feature type="transmembrane region" description="Helical" evidence="6">
    <location>
        <begin position="135"/>
        <end position="161"/>
    </location>
</feature>
<dbReference type="AlphaFoldDB" id="A0A3M7QMR6"/>
<organism evidence="8 9">
    <name type="scientific">Brachionus plicatilis</name>
    <name type="common">Marine rotifer</name>
    <name type="synonym">Brachionus muelleri</name>
    <dbReference type="NCBI Taxonomy" id="10195"/>
    <lineage>
        <taxon>Eukaryota</taxon>
        <taxon>Metazoa</taxon>
        <taxon>Spiralia</taxon>
        <taxon>Gnathifera</taxon>
        <taxon>Rotifera</taxon>
        <taxon>Eurotatoria</taxon>
        <taxon>Monogononta</taxon>
        <taxon>Pseudotrocha</taxon>
        <taxon>Ploima</taxon>
        <taxon>Brachionidae</taxon>
        <taxon>Brachionus</taxon>
    </lineage>
</organism>
<sequence length="581" mass="67144">MKHKNLSEANVTEIQNDYLQHQIYSEVRHNSDLEIWRHIFGSLGVVISIFGILGNIISLYILFKPGLASSRKYSLRQRTRPNFSFEYKLSSFYAYLTALSFCDLFSCIFAILNMLEYIPPPYLEVNLTKYREFCLGISVYTHPIATTLQALSVWLICAFSIHRCRSIVKPSHFLSSIKRRKCTLNYARTNSSPSQSYMCHVNLKNNCTQKTYELKFYSKKNLLVPLCWCSVRLSEHSQLKDLSLISALEKNTESLKSQVTTRKKVKKVKLTIIILYFVAIVYLIPQMFEKKLTSLEIQHKTYVFTTMTSFGQTRLFRQIFHLWFYMIAIYIFPFILIMVFNLVLLRAYFKSRNRCKKYKLNRDPSQILKDYNSVNTNCDEASKADVELKETTLGSNLAPKFSIASSLSFNKPSSSPNLQNVKNSHRGRALTLTLFGVVAIFFICHFPAAIAKIIYVIYPSVEFDKSAFASICLDLSNFLIMCNSSINFLLYIVFGPAKFRQEFGFIFMNVLHACRRDPARANRKNAHFNLTVDYKPNLRPARSCLQVNRDQSFSNCCSVENSFFNETSKNVNSNEPRPSDE</sequence>
<name>A0A3M7QMR6_BRAPC</name>
<dbReference type="PROSITE" id="PS50262">
    <property type="entry name" value="G_PROTEIN_RECEP_F1_2"/>
    <property type="match status" value="1"/>
</dbReference>
<comment type="similarity">
    <text evidence="5">Belongs to the G-protein coupled receptor 1 family.</text>
</comment>
<gene>
    <name evidence="8" type="ORF">BpHYR1_050640</name>
</gene>
<feature type="domain" description="G-protein coupled receptors family 1 profile" evidence="7">
    <location>
        <begin position="54"/>
        <end position="491"/>
    </location>
</feature>
<evidence type="ECO:0000256" key="5">
    <source>
        <dbReference type="RuleBase" id="RU000688"/>
    </source>
</evidence>
<dbReference type="CDD" id="cd14978">
    <property type="entry name" value="7tmA_FMRFamide_R-like"/>
    <property type="match status" value="1"/>
</dbReference>
<dbReference type="SUPFAM" id="SSF81321">
    <property type="entry name" value="Family A G protein-coupled receptor-like"/>
    <property type="match status" value="2"/>
</dbReference>
<accession>A0A3M7QMR6</accession>
<dbReference type="InterPro" id="IPR052954">
    <property type="entry name" value="GPCR-Ligand_Int"/>
</dbReference>
<keyword evidence="5" id="KW-0807">Transducer</keyword>
<feature type="transmembrane region" description="Helical" evidence="6">
    <location>
        <begin position="39"/>
        <end position="63"/>
    </location>
</feature>
<dbReference type="InterPro" id="IPR000276">
    <property type="entry name" value="GPCR_Rhodpsn"/>
</dbReference>
<evidence type="ECO:0000256" key="4">
    <source>
        <dbReference type="ARBA" id="ARBA00023136"/>
    </source>
</evidence>
<dbReference type="PRINTS" id="PR00237">
    <property type="entry name" value="GPCRRHODOPSN"/>
</dbReference>
<keyword evidence="2 5" id="KW-0812">Transmembrane</keyword>
<comment type="subcellular location">
    <subcellularLocation>
        <location evidence="1">Membrane</location>
    </subcellularLocation>
</comment>
<evidence type="ECO:0000256" key="3">
    <source>
        <dbReference type="ARBA" id="ARBA00022989"/>
    </source>
</evidence>
<evidence type="ECO:0000313" key="9">
    <source>
        <dbReference type="Proteomes" id="UP000276133"/>
    </source>
</evidence>
<dbReference type="Gene3D" id="1.20.1070.10">
    <property type="entry name" value="Rhodopsin 7-helix transmembrane proteins"/>
    <property type="match status" value="2"/>
</dbReference>
<keyword evidence="9" id="KW-1185">Reference proteome</keyword>
<feature type="transmembrane region" description="Helical" evidence="6">
    <location>
        <begin position="478"/>
        <end position="497"/>
    </location>
</feature>
<keyword evidence="5" id="KW-0297">G-protein coupled receptor</keyword>
<keyword evidence="3 6" id="KW-1133">Transmembrane helix</keyword>
<comment type="caution">
    <text evidence="8">The sequence shown here is derived from an EMBL/GenBank/DDBJ whole genome shotgun (WGS) entry which is preliminary data.</text>
</comment>
<dbReference type="GO" id="GO:0016020">
    <property type="term" value="C:membrane"/>
    <property type="evidence" value="ECO:0007669"/>
    <property type="project" value="UniProtKB-SubCell"/>
</dbReference>
<dbReference type="EMBL" id="REGN01005726">
    <property type="protein sequence ID" value="RNA12285.1"/>
    <property type="molecule type" value="Genomic_DNA"/>
</dbReference>
<feature type="transmembrane region" description="Helical" evidence="6">
    <location>
        <begin position="322"/>
        <end position="349"/>
    </location>
</feature>
<evidence type="ECO:0000256" key="6">
    <source>
        <dbReference type="SAM" id="Phobius"/>
    </source>
</evidence>
<feature type="transmembrane region" description="Helical" evidence="6">
    <location>
        <begin position="92"/>
        <end position="115"/>
    </location>
</feature>
<evidence type="ECO:0000256" key="2">
    <source>
        <dbReference type="ARBA" id="ARBA00022692"/>
    </source>
</evidence>
<feature type="transmembrane region" description="Helical" evidence="6">
    <location>
        <begin position="432"/>
        <end position="458"/>
    </location>
</feature>
<dbReference type="PANTHER" id="PTHR46641">
    <property type="entry name" value="FMRFAMIDE RECEPTOR-RELATED"/>
    <property type="match status" value="1"/>
</dbReference>
<dbReference type="InterPro" id="IPR017452">
    <property type="entry name" value="GPCR_Rhodpsn_7TM"/>
</dbReference>
<dbReference type="PROSITE" id="PS00237">
    <property type="entry name" value="G_PROTEIN_RECEP_F1_1"/>
    <property type="match status" value="1"/>
</dbReference>
<dbReference type="PANTHER" id="PTHR46641:SF2">
    <property type="entry name" value="FMRFAMIDE RECEPTOR"/>
    <property type="match status" value="1"/>
</dbReference>
<proteinExistence type="inferred from homology"/>
<dbReference type="Pfam" id="PF00001">
    <property type="entry name" value="7tm_1"/>
    <property type="match status" value="1"/>
</dbReference>
<keyword evidence="5 8" id="KW-0675">Receptor</keyword>
<dbReference type="Proteomes" id="UP000276133">
    <property type="component" value="Unassembled WGS sequence"/>
</dbReference>
<protein>
    <submittedName>
        <fullName evidence="8">FMRFamide receptor</fullName>
    </submittedName>
</protein>
<dbReference type="GO" id="GO:0004930">
    <property type="term" value="F:G protein-coupled receptor activity"/>
    <property type="evidence" value="ECO:0007669"/>
    <property type="project" value="UniProtKB-KW"/>
</dbReference>
<evidence type="ECO:0000313" key="8">
    <source>
        <dbReference type="EMBL" id="RNA12285.1"/>
    </source>
</evidence>
<feature type="transmembrane region" description="Helical" evidence="6">
    <location>
        <begin position="270"/>
        <end position="288"/>
    </location>
</feature>
<evidence type="ECO:0000256" key="1">
    <source>
        <dbReference type="ARBA" id="ARBA00004370"/>
    </source>
</evidence>
<dbReference type="OrthoDB" id="10011262at2759"/>
<dbReference type="STRING" id="10195.A0A3M7QMR6"/>